<feature type="domain" description="DNA2/NAM7 helicase-like C-terminal" evidence="3">
    <location>
        <begin position="568"/>
        <end position="659"/>
    </location>
</feature>
<dbReference type="InterPro" id="IPR041677">
    <property type="entry name" value="DNA2/NAM7_AAA_11"/>
</dbReference>
<dbReference type="STRING" id="39946.B8AH53"/>
<dbReference type="PANTHER" id="PTHR10887">
    <property type="entry name" value="DNA2/NAM7 HELICASE FAMILY"/>
    <property type="match status" value="1"/>
</dbReference>
<dbReference type="Pfam" id="PF13086">
    <property type="entry name" value="AAA_11"/>
    <property type="match status" value="1"/>
</dbReference>
<gene>
    <name evidence="4" type="ORF">OsI_07075</name>
</gene>
<accession>B8AH53</accession>
<dbReference type="InterPro" id="IPR038765">
    <property type="entry name" value="Papain-like_cys_pep_sf"/>
</dbReference>
<dbReference type="HOGENOM" id="CLU_009752_0_0_1"/>
<evidence type="ECO:0000313" key="4">
    <source>
        <dbReference type="EMBL" id="EEC73097.1"/>
    </source>
</evidence>
<keyword evidence="5" id="KW-1185">Reference proteome</keyword>
<evidence type="ECO:0000313" key="5">
    <source>
        <dbReference type="Proteomes" id="UP000007015"/>
    </source>
</evidence>
<proteinExistence type="predicted"/>
<dbReference type="AlphaFoldDB" id="B8AH53"/>
<feature type="compositionally biased region" description="Gly residues" evidence="1">
    <location>
        <begin position="69"/>
        <end position="87"/>
    </location>
</feature>
<evidence type="ECO:0000259" key="3">
    <source>
        <dbReference type="Pfam" id="PF13087"/>
    </source>
</evidence>
<evidence type="ECO:0000256" key="1">
    <source>
        <dbReference type="SAM" id="MobiDB-lite"/>
    </source>
</evidence>
<dbReference type="EMBL" id="CM000127">
    <property type="protein sequence ID" value="EEC73097.1"/>
    <property type="molecule type" value="Genomic_DNA"/>
</dbReference>
<sequence>MGPKRRRKGKTQVGAAARDEEPSVVVDADDADGGARSHVVAGEAAGGGGADGGSPASRAASPPPPTAAGGQGGVGGGPVSGGGGSAPGGAATAQREGAPPAAATSVQGAPRAPATAETVPQGSPRGPGVRTVGPVPSTAQSAPGGSATGQTATAQSSPRAATTTKLDIEEKGPAFGDARWRNKATGVDIDDSSRDDADGGLSKTVLSWTIQDILLDNEVQKVPTKFKGLQHYLDVHSNLLREEVRITIKSSLLKVETTQCFRDFVVSFAGPPSIYYIDIDLYGIDNCQHVVKDGDLFFLSSQPLRGQLSGCFGIATDVGCDNQFQRSFKILVSENQKKTDLESIRYICFLTNIMDNLNISKAMVTMSSGRCGIINSIIRRNEKCKKTCACAELCAFGIEDSSYLDKYNEEQQCAMTCIMSKFENLMQKSEISDYSVKRAFGITIAVDYDFEDCCTAKSLDQIRRTCLALTETVLSSIELPQLEGWSDLEDFCIRHSHIIISTPGCFARLQSLKMDQVDVLIVDKAAQIKENDLLVPLSIPPRHVVLLGDHQHLQPIVKTEGCKEAGCTRSLFQRLLHLSFTRHKLIKQYMVHPLIRQFPSEHFYKDKIVDGQSVESINLQFPAYTFFDVVDMEDFSCMGKKSMEAAVVLFLLQKLCENHDRVNLEVNSLENMHEDWYDVIILSSLFDDKSELPTDNRINVALTKSSKSLTMDMEPLSETTDQDGLVSTQSTTPNKDLDFQWNLSVDNLKSQYEHHESTEFGSEEKNKRGKHRLESALDILKVHGVIGSNEVNSEEALFRISAHNRVDAAEPENLRSIEDGNVMVGCFRLSYNYYYLKPGEVYWYDKSKPYVHSRSNLPAAHAVMVIGHGKRMMDRGEGTSNNVVRRHVVIQNSEGKRFGFDGTGRVLRRSLTHLYQMKI</sequence>
<dbReference type="PANTHER" id="PTHR10887:SF522">
    <property type="entry name" value="P-LOOP CONTAINING NUCLEOSIDE TRIPHOSPHATE HYDROLASES SUPERFAMILY PROTEIN"/>
    <property type="match status" value="1"/>
</dbReference>
<evidence type="ECO:0008006" key="6">
    <source>
        <dbReference type="Google" id="ProtNLM"/>
    </source>
</evidence>
<reference evidence="4 5" key="1">
    <citation type="journal article" date="2005" name="PLoS Biol.">
        <title>The genomes of Oryza sativa: a history of duplications.</title>
        <authorList>
            <person name="Yu J."/>
            <person name="Wang J."/>
            <person name="Lin W."/>
            <person name="Li S."/>
            <person name="Li H."/>
            <person name="Zhou J."/>
            <person name="Ni P."/>
            <person name="Dong W."/>
            <person name="Hu S."/>
            <person name="Zeng C."/>
            <person name="Zhang J."/>
            <person name="Zhang Y."/>
            <person name="Li R."/>
            <person name="Xu Z."/>
            <person name="Li S."/>
            <person name="Li X."/>
            <person name="Zheng H."/>
            <person name="Cong L."/>
            <person name="Lin L."/>
            <person name="Yin J."/>
            <person name="Geng J."/>
            <person name="Li G."/>
            <person name="Shi J."/>
            <person name="Liu J."/>
            <person name="Lv H."/>
            <person name="Li J."/>
            <person name="Wang J."/>
            <person name="Deng Y."/>
            <person name="Ran L."/>
            <person name="Shi X."/>
            <person name="Wang X."/>
            <person name="Wu Q."/>
            <person name="Li C."/>
            <person name="Ren X."/>
            <person name="Wang J."/>
            <person name="Wang X."/>
            <person name="Li D."/>
            <person name="Liu D."/>
            <person name="Zhang X."/>
            <person name="Ji Z."/>
            <person name="Zhao W."/>
            <person name="Sun Y."/>
            <person name="Zhang Z."/>
            <person name="Bao J."/>
            <person name="Han Y."/>
            <person name="Dong L."/>
            <person name="Ji J."/>
            <person name="Chen P."/>
            <person name="Wu S."/>
            <person name="Liu J."/>
            <person name="Xiao Y."/>
            <person name="Bu D."/>
            <person name="Tan J."/>
            <person name="Yang L."/>
            <person name="Ye C."/>
            <person name="Zhang J."/>
            <person name="Xu J."/>
            <person name="Zhou Y."/>
            <person name="Yu Y."/>
            <person name="Zhang B."/>
            <person name="Zhuang S."/>
            <person name="Wei H."/>
            <person name="Liu B."/>
            <person name="Lei M."/>
            <person name="Yu H."/>
            <person name="Li Y."/>
            <person name="Xu H."/>
            <person name="Wei S."/>
            <person name="He X."/>
            <person name="Fang L."/>
            <person name="Zhang Z."/>
            <person name="Zhang Y."/>
            <person name="Huang X."/>
            <person name="Su Z."/>
            <person name="Tong W."/>
            <person name="Li J."/>
            <person name="Tong Z."/>
            <person name="Li S."/>
            <person name="Ye J."/>
            <person name="Wang L."/>
            <person name="Fang L."/>
            <person name="Lei T."/>
            <person name="Chen C."/>
            <person name="Chen H."/>
            <person name="Xu Z."/>
            <person name="Li H."/>
            <person name="Huang H."/>
            <person name="Zhang F."/>
            <person name="Xu H."/>
            <person name="Li N."/>
            <person name="Zhao C."/>
            <person name="Li S."/>
            <person name="Dong L."/>
            <person name="Huang Y."/>
            <person name="Li L."/>
            <person name="Xi Y."/>
            <person name="Qi Q."/>
            <person name="Li W."/>
            <person name="Zhang B."/>
            <person name="Hu W."/>
            <person name="Zhang Y."/>
            <person name="Tian X."/>
            <person name="Jiao Y."/>
            <person name="Liang X."/>
            <person name="Jin J."/>
            <person name="Gao L."/>
            <person name="Zheng W."/>
            <person name="Hao B."/>
            <person name="Liu S."/>
            <person name="Wang W."/>
            <person name="Yuan L."/>
            <person name="Cao M."/>
            <person name="McDermott J."/>
            <person name="Samudrala R."/>
            <person name="Wang J."/>
            <person name="Wong G.K."/>
            <person name="Yang H."/>
        </authorList>
    </citation>
    <scope>NUCLEOTIDE SEQUENCE [LARGE SCALE GENOMIC DNA]</scope>
    <source>
        <strain evidence="5">cv. 93-11</strain>
    </source>
</reference>
<dbReference type="SUPFAM" id="SSF52540">
    <property type="entry name" value="P-loop containing nucleoside triphosphate hydrolases"/>
    <property type="match status" value="1"/>
</dbReference>
<dbReference type="Gene3D" id="3.40.50.300">
    <property type="entry name" value="P-loop containing nucleotide triphosphate hydrolases"/>
    <property type="match status" value="1"/>
</dbReference>
<feature type="region of interest" description="Disordered" evidence="1">
    <location>
        <begin position="1"/>
        <end position="179"/>
    </location>
</feature>
<feature type="compositionally biased region" description="Polar residues" evidence="1">
    <location>
        <begin position="137"/>
        <end position="165"/>
    </location>
</feature>
<organism evidence="4 5">
    <name type="scientific">Oryza sativa subsp. indica</name>
    <name type="common">Rice</name>
    <dbReference type="NCBI Taxonomy" id="39946"/>
    <lineage>
        <taxon>Eukaryota</taxon>
        <taxon>Viridiplantae</taxon>
        <taxon>Streptophyta</taxon>
        <taxon>Embryophyta</taxon>
        <taxon>Tracheophyta</taxon>
        <taxon>Spermatophyta</taxon>
        <taxon>Magnoliopsida</taxon>
        <taxon>Liliopsida</taxon>
        <taxon>Poales</taxon>
        <taxon>Poaceae</taxon>
        <taxon>BOP clade</taxon>
        <taxon>Oryzoideae</taxon>
        <taxon>Oryzeae</taxon>
        <taxon>Oryzinae</taxon>
        <taxon>Oryza</taxon>
        <taxon>Oryza sativa</taxon>
    </lineage>
</organism>
<protein>
    <recommendedName>
        <fullName evidence="6">DNA2/NAM7 helicase helicase domain-containing protein</fullName>
    </recommendedName>
</protein>
<dbReference type="InterPro" id="IPR027417">
    <property type="entry name" value="P-loop_NTPase"/>
</dbReference>
<dbReference type="SUPFAM" id="SSF54001">
    <property type="entry name" value="Cysteine proteinases"/>
    <property type="match status" value="1"/>
</dbReference>
<dbReference type="Proteomes" id="UP000007015">
    <property type="component" value="Chromosome 2"/>
</dbReference>
<feature type="domain" description="DNA2/NAM7 helicase helicase" evidence="2">
    <location>
        <begin position="488"/>
        <end position="559"/>
    </location>
</feature>
<name>B8AH53_ORYSI</name>
<evidence type="ECO:0000259" key="2">
    <source>
        <dbReference type="Pfam" id="PF13086"/>
    </source>
</evidence>
<dbReference type="OMA" id="HHESTEF"/>
<dbReference type="Gramene" id="BGIOSGA006540-TA">
    <property type="protein sequence ID" value="BGIOSGA006540-PA"/>
    <property type="gene ID" value="BGIOSGA006540"/>
</dbReference>
<dbReference type="GO" id="GO:0004386">
    <property type="term" value="F:helicase activity"/>
    <property type="evidence" value="ECO:0007669"/>
    <property type="project" value="InterPro"/>
</dbReference>
<dbReference type="InterPro" id="IPR045055">
    <property type="entry name" value="DNA2/NAM7-like"/>
</dbReference>
<feature type="compositionally biased region" description="Basic residues" evidence="1">
    <location>
        <begin position="1"/>
        <end position="10"/>
    </location>
</feature>
<dbReference type="Pfam" id="PF13087">
    <property type="entry name" value="AAA_12"/>
    <property type="match status" value="1"/>
</dbReference>
<dbReference type="InterPro" id="IPR041679">
    <property type="entry name" value="DNA2/NAM7-like_C"/>
</dbReference>